<gene>
    <name evidence="2" type="ORF">B0O44_10258</name>
</gene>
<evidence type="ECO:0000313" key="3">
    <source>
        <dbReference type="Proteomes" id="UP000248198"/>
    </source>
</evidence>
<dbReference type="SUPFAM" id="SSF56935">
    <property type="entry name" value="Porins"/>
    <property type="match status" value="1"/>
</dbReference>
<name>A0A318UV68_9SPHI</name>
<sequence>MKLLHLNNMYKKISYITALMVVLASITVEAQITTQSPYSKFGVGNIKGMLLPQLKAMGGISTGVYKPYDFYNNTINMQNPASYAGIGLTTIDIGLSTNLVTLKSGSIKENNFNATLSHFAIGIPVNSHSAMSFGILPYSETGYQFTNRLDLGNGQQADYIYAGEGGLTKAYIGYGYRIGHLNLGANAEYTFGNLLRSRSTELVVDPTVANNTINSRMQDKNSVGGINFSYGLQYDIALNSKTSIIIGYSGSSASKLSSTTSNVVTQYRKDGTTELTAIDTLPGSAAVEGKLKLPLMHNFGFTVQKMNKWMFGADYRIGKWSEYSVHGVNQGLQDTYGVSVGGQITPDFNSIGNYFDRVDYRLGVKYDKTYINLQNQDIKQMAITFGLGLPLARNINNQAFYRMNFSTEIGKRGTTNNGLLQENFINFHLGFTLNDRWFRKFKFD</sequence>
<proteinExistence type="predicted"/>
<accession>A0A318UV68</accession>
<dbReference type="RefSeq" id="WP_245943592.1">
    <property type="nucleotide sequence ID" value="NZ_QKLU01000002.1"/>
</dbReference>
<feature type="signal peptide" evidence="1">
    <location>
        <begin position="1"/>
        <end position="30"/>
    </location>
</feature>
<dbReference type="Gene3D" id="2.40.160.60">
    <property type="entry name" value="Outer membrane protein transport protein (OMPP1/FadL/TodX)"/>
    <property type="match status" value="1"/>
</dbReference>
<dbReference type="Proteomes" id="UP000248198">
    <property type="component" value="Unassembled WGS sequence"/>
</dbReference>
<keyword evidence="1" id="KW-0732">Signal</keyword>
<feature type="chain" id="PRO_5016253581" description="Long-subunit fatty acid transport protein" evidence="1">
    <location>
        <begin position="31"/>
        <end position="444"/>
    </location>
</feature>
<organism evidence="2 3">
    <name type="scientific">Pedobacter nutrimenti</name>
    <dbReference type="NCBI Taxonomy" id="1241337"/>
    <lineage>
        <taxon>Bacteria</taxon>
        <taxon>Pseudomonadati</taxon>
        <taxon>Bacteroidota</taxon>
        <taxon>Sphingobacteriia</taxon>
        <taxon>Sphingobacteriales</taxon>
        <taxon>Sphingobacteriaceae</taxon>
        <taxon>Pedobacter</taxon>
    </lineage>
</organism>
<evidence type="ECO:0008006" key="4">
    <source>
        <dbReference type="Google" id="ProtNLM"/>
    </source>
</evidence>
<comment type="caution">
    <text evidence="2">The sequence shown here is derived from an EMBL/GenBank/DDBJ whole genome shotgun (WGS) entry which is preliminary data.</text>
</comment>
<evidence type="ECO:0000256" key="1">
    <source>
        <dbReference type="SAM" id="SignalP"/>
    </source>
</evidence>
<evidence type="ECO:0000313" key="2">
    <source>
        <dbReference type="EMBL" id="PYF75509.1"/>
    </source>
</evidence>
<dbReference type="EMBL" id="QKLU01000002">
    <property type="protein sequence ID" value="PYF75509.1"/>
    <property type="molecule type" value="Genomic_DNA"/>
</dbReference>
<protein>
    <recommendedName>
        <fullName evidence="4">Long-subunit fatty acid transport protein</fullName>
    </recommendedName>
</protein>
<reference evidence="2 3" key="1">
    <citation type="submission" date="2018-06" db="EMBL/GenBank/DDBJ databases">
        <title>Genomic Encyclopedia of Archaeal and Bacterial Type Strains, Phase II (KMG-II): from individual species to whole genera.</title>
        <authorList>
            <person name="Goeker M."/>
        </authorList>
    </citation>
    <scope>NUCLEOTIDE SEQUENCE [LARGE SCALE GENOMIC DNA]</scope>
    <source>
        <strain evidence="2 3">DSM 27372</strain>
    </source>
</reference>
<keyword evidence="3" id="KW-1185">Reference proteome</keyword>
<dbReference type="AlphaFoldDB" id="A0A318UV68"/>